<keyword evidence="2" id="KW-1185">Reference proteome</keyword>
<name>A0A3B3Q5I9_9TELE</name>
<dbReference type="Ensembl" id="ENSPKIT00000025337.1">
    <property type="protein sequence ID" value="ENSPKIP00000001418.1"/>
    <property type="gene ID" value="ENSPKIG00000019729.1"/>
</dbReference>
<dbReference type="Gene3D" id="1.10.287.1130">
    <property type="entry name" value="CytochromE C oxidase copper chaperone"/>
    <property type="match status" value="1"/>
</dbReference>
<proteinExistence type="predicted"/>
<dbReference type="GeneTree" id="ENSGT00980000198607"/>
<evidence type="ECO:0000313" key="1">
    <source>
        <dbReference type="Ensembl" id="ENSPKIP00000001418.1"/>
    </source>
</evidence>
<protein>
    <submittedName>
        <fullName evidence="1">Si:dkey-16p21.8</fullName>
    </submittedName>
</protein>
<reference evidence="1" key="1">
    <citation type="submission" date="2025-08" db="UniProtKB">
        <authorList>
            <consortium name="Ensembl"/>
        </authorList>
    </citation>
    <scope>IDENTIFICATION</scope>
</reference>
<dbReference type="AlphaFoldDB" id="A0A3B3Q5I9"/>
<dbReference type="Proteomes" id="UP000261540">
    <property type="component" value="Unplaced"/>
</dbReference>
<accession>A0A3B3Q5I9</accession>
<organism evidence="1 2">
    <name type="scientific">Paramormyrops kingsleyae</name>
    <dbReference type="NCBI Taxonomy" id="1676925"/>
    <lineage>
        <taxon>Eukaryota</taxon>
        <taxon>Metazoa</taxon>
        <taxon>Chordata</taxon>
        <taxon>Craniata</taxon>
        <taxon>Vertebrata</taxon>
        <taxon>Euteleostomi</taxon>
        <taxon>Actinopterygii</taxon>
        <taxon>Neopterygii</taxon>
        <taxon>Teleostei</taxon>
        <taxon>Osteoglossocephala</taxon>
        <taxon>Osteoglossomorpha</taxon>
        <taxon>Osteoglossiformes</taxon>
        <taxon>Mormyridae</taxon>
        <taxon>Paramormyrops</taxon>
    </lineage>
</organism>
<reference evidence="1" key="2">
    <citation type="submission" date="2025-09" db="UniProtKB">
        <authorList>
            <consortium name="Ensembl"/>
        </authorList>
    </citation>
    <scope>IDENTIFICATION</scope>
</reference>
<evidence type="ECO:0000313" key="2">
    <source>
        <dbReference type="Proteomes" id="UP000261540"/>
    </source>
</evidence>
<sequence length="49" mass="5090">AGSTDAPVPAACHTIKADLDKSVKEKGTEGCKDLLEAFHSCMKSTTQAP</sequence>